<dbReference type="AlphaFoldDB" id="A0A1F2PHB1"/>
<evidence type="ECO:0000313" key="4">
    <source>
        <dbReference type="Proteomes" id="UP000176244"/>
    </source>
</evidence>
<keyword evidence="2" id="KW-0812">Transmembrane</keyword>
<feature type="transmembrane region" description="Helical" evidence="2">
    <location>
        <begin position="307"/>
        <end position="327"/>
    </location>
</feature>
<comment type="caution">
    <text evidence="3">The sequence shown here is derived from an EMBL/GenBank/DDBJ whole genome shotgun (WGS) entry which is preliminary data.</text>
</comment>
<keyword evidence="2" id="KW-0472">Membrane</keyword>
<feature type="region of interest" description="Disordered" evidence="1">
    <location>
        <begin position="363"/>
        <end position="387"/>
    </location>
</feature>
<evidence type="ECO:0000313" key="3">
    <source>
        <dbReference type="EMBL" id="OFV70106.1"/>
    </source>
</evidence>
<dbReference type="STRING" id="52694.ACWI_23110"/>
<protein>
    <submittedName>
        <fullName evidence="3">Uncharacterized protein</fullName>
    </submittedName>
</protein>
<proteinExistence type="predicted"/>
<organism evidence="3 4">
    <name type="scientific">Acetobacterium wieringae</name>
    <dbReference type="NCBI Taxonomy" id="52694"/>
    <lineage>
        <taxon>Bacteria</taxon>
        <taxon>Bacillati</taxon>
        <taxon>Bacillota</taxon>
        <taxon>Clostridia</taxon>
        <taxon>Eubacteriales</taxon>
        <taxon>Eubacteriaceae</taxon>
        <taxon>Acetobacterium</taxon>
    </lineage>
</organism>
<dbReference type="Proteomes" id="UP000176244">
    <property type="component" value="Unassembled WGS sequence"/>
</dbReference>
<dbReference type="EMBL" id="LKEU01000033">
    <property type="protein sequence ID" value="OFV70106.1"/>
    <property type="molecule type" value="Genomic_DNA"/>
</dbReference>
<keyword evidence="2" id="KW-1133">Transmembrane helix</keyword>
<name>A0A1F2PHB1_9FIRM</name>
<evidence type="ECO:0000256" key="1">
    <source>
        <dbReference type="SAM" id="MobiDB-lite"/>
    </source>
</evidence>
<dbReference type="RefSeq" id="WP_139142361.1">
    <property type="nucleotide sequence ID" value="NZ_LKEU01000033.1"/>
</dbReference>
<feature type="transmembrane region" description="Helical" evidence="2">
    <location>
        <begin position="226"/>
        <end position="248"/>
    </location>
</feature>
<feature type="compositionally biased region" description="Basic and acidic residues" evidence="1">
    <location>
        <begin position="364"/>
        <end position="373"/>
    </location>
</feature>
<accession>A0A1F2PHB1</accession>
<feature type="transmembrane region" description="Helical" evidence="2">
    <location>
        <begin position="201"/>
        <end position="219"/>
    </location>
</feature>
<reference evidence="3 4" key="1">
    <citation type="submission" date="2015-09" db="EMBL/GenBank/DDBJ databases">
        <title>Genome sequence of Acetobacterium wieringae DSM 1911.</title>
        <authorList>
            <person name="Poehlein A."/>
            <person name="Bengelsdorf F.R."/>
            <person name="Schiel-Bengelsdorf B."/>
            <person name="Duerre P."/>
            <person name="Daniel R."/>
        </authorList>
    </citation>
    <scope>NUCLEOTIDE SEQUENCE [LARGE SCALE GENOMIC DNA]</scope>
    <source>
        <strain evidence="3 4">DSM 1911</strain>
    </source>
</reference>
<gene>
    <name evidence="3" type="ORF">ACWI_23110</name>
</gene>
<evidence type="ECO:0000256" key="2">
    <source>
        <dbReference type="SAM" id="Phobius"/>
    </source>
</evidence>
<dbReference type="OrthoDB" id="1777500at2"/>
<sequence>MIVKEWFMNGFDWIKTKIMENKLRTGALLCLLLALAGFFLPFMSAKMSASVTGIMTNTLEVISPEYDMINFSLSDFVLQEPIDEFEIYGVPLGNIKVLDQSVLDILRSPLPDKGYVSSINEALASPALDYLVDPQVQQIVITRFNNGEAINGILKDLWNVIQSARNIASQVNDITISARQSMDQVNATMATIDSYKATANGGILILFLVVIALMALILYKRASIKLSIFISGVLSVLFLGVGIGTAVANNRINEQLSSLASQVNSGIMETLRAILTGTFGDVGTFIANYISGQANFVALAFTLQLEVGYWIILLGLLGALVLLIVLAKKERIIKDETEMEIVLDESALAEEIDEAIEAPNDEQVEIRLDKTSETEAAQQRQASEETE</sequence>